<reference evidence="1" key="1">
    <citation type="submission" date="2023-03" db="EMBL/GenBank/DDBJ databases">
        <title>Massive genome expansion in bonnet fungi (Mycena s.s.) driven by repeated elements and novel gene families across ecological guilds.</title>
        <authorList>
            <consortium name="Lawrence Berkeley National Laboratory"/>
            <person name="Harder C.B."/>
            <person name="Miyauchi S."/>
            <person name="Viragh M."/>
            <person name="Kuo A."/>
            <person name="Thoen E."/>
            <person name="Andreopoulos B."/>
            <person name="Lu D."/>
            <person name="Skrede I."/>
            <person name="Drula E."/>
            <person name="Henrissat B."/>
            <person name="Morin E."/>
            <person name="Kohler A."/>
            <person name="Barry K."/>
            <person name="LaButti K."/>
            <person name="Morin E."/>
            <person name="Salamov A."/>
            <person name="Lipzen A."/>
            <person name="Mereny Z."/>
            <person name="Hegedus B."/>
            <person name="Baldrian P."/>
            <person name="Stursova M."/>
            <person name="Weitz H."/>
            <person name="Taylor A."/>
            <person name="Grigoriev I.V."/>
            <person name="Nagy L.G."/>
            <person name="Martin F."/>
            <person name="Kauserud H."/>
        </authorList>
    </citation>
    <scope>NUCLEOTIDE SEQUENCE</scope>
    <source>
        <strain evidence="1">CBHHK188m</strain>
    </source>
</reference>
<gene>
    <name evidence="1" type="ORF">DFH07DRAFT_934590</name>
</gene>
<protein>
    <submittedName>
        <fullName evidence="1">Uncharacterized protein</fullName>
    </submittedName>
</protein>
<comment type="caution">
    <text evidence="1">The sequence shown here is derived from an EMBL/GenBank/DDBJ whole genome shotgun (WGS) entry which is preliminary data.</text>
</comment>
<organism evidence="1 2">
    <name type="scientific">Mycena maculata</name>
    <dbReference type="NCBI Taxonomy" id="230809"/>
    <lineage>
        <taxon>Eukaryota</taxon>
        <taxon>Fungi</taxon>
        <taxon>Dikarya</taxon>
        <taxon>Basidiomycota</taxon>
        <taxon>Agaricomycotina</taxon>
        <taxon>Agaricomycetes</taxon>
        <taxon>Agaricomycetidae</taxon>
        <taxon>Agaricales</taxon>
        <taxon>Marasmiineae</taxon>
        <taxon>Mycenaceae</taxon>
        <taxon>Mycena</taxon>
    </lineage>
</organism>
<evidence type="ECO:0000313" key="2">
    <source>
        <dbReference type="Proteomes" id="UP001215280"/>
    </source>
</evidence>
<dbReference type="Proteomes" id="UP001215280">
    <property type="component" value="Unassembled WGS sequence"/>
</dbReference>
<evidence type="ECO:0000313" key="1">
    <source>
        <dbReference type="EMBL" id="KAJ7714523.1"/>
    </source>
</evidence>
<dbReference type="AlphaFoldDB" id="A0AAD7H7T3"/>
<feature type="non-terminal residue" evidence="1">
    <location>
        <position position="1"/>
    </location>
</feature>
<proteinExistence type="predicted"/>
<dbReference type="EMBL" id="JARJLG010000368">
    <property type="protein sequence ID" value="KAJ7714523.1"/>
    <property type="molecule type" value="Genomic_DNA"/>
</dbReference>
<accession>A0AAD7H7T3</accession>
<sequence>MLRETEIRLTEITTSVVTPDLLAYIASSSGLKKLILKGVDSRGLDVSDHLADTFFQNALPRHTESLVELSCPSRYESRWTFGTHNADIISQMHNLEILEMGINATVVYRGFAQSSAITQSDVDLPVHLMLTTAASLSNLRSLAIRATDIESNRGVWSGPR</sequence>
<keyword evidence="2" id="KW-1185">Reference proteome</keyword>
<name>A0AAD7H7T3_9AGAR</name>